<keyword evidence="1" id="KW-0802">TPR repeat</keyword>
<gene>
    <name evidence="2" type="ORF">BTO18_01165</name>
</gene>
<dbReference type="Pfam" id="PF13432">
    <property type="entry name" value="TPR_16"/>
    <property type="match status" value="1"/>
</dbReference>
<feature type="repeat" description="TPR" evidence="1">
    <location>
        <begin position="190"/>
        <end position="223"/>
    </location>
</feature>
<dbReference type="Pfam" id="PF12895">
    <property type="entry name" value="ANAPC3"/>
    <property type="match status" value="1"/>
</dbReference>
<protein>
    <submittedName>
        <fullName evidence="2">Uncharacterized protein</fullName>
    </submittedName>
</protein>
<dbReference type="Proteomes" id="UP000238882">
    <property type="component" value="Unassembled WGS sequence"/>
</dbReference>
<dbReference type="PANTHER" id="PTHR12558">
    <property type="entry name" value="CELL DIVISION CYCLE 16,23,27"/>
    <property type="match status" value="1"/>
</dbReference>
<comment type="caution">
    <text evidence="2">The sequence shown here is derived from an EMBL/GenBank/DDBJ whole genome shotgun (WGS) entry which is preliminary data.</text>
</comment>
<evidence type="ECO:0000256" key="1">
    <source>
        <dbReference type="PROSITE-ProRule" id="PRU00339"/>
    </source>
</evidence>
<evidence type="ECO:0000313" key="2">
    <source>
        <dbReference type="EMBL" id="PQJ77877.1"/>
    </source>
</evidence>
<sequence length="456" mass="53869">MSLVKFESMLKTNSIYFFDLVEFEEIIIHYLDAGKHTLAKKAVKLGLQQHPQSIDLKLLQVELFIFDDKLDKALALLIKIERLEPNNDEVFIQRATIASKSGKHKEAIQYLKKALLFTEDKVDVWSLLGMEYLYLDDYENARLNFANCIDVDYEDYSALYNIVYCFDMEKEHESAIKYLNNYIDKNPYCEVAWHQLGRQYFMLNMYKEALTSFDYAVLIDESFIGGYLEKAKTLEELKEYQQAIDNYLITLELDDPTAFAYVRIGECYEKLKQLNTAISYYKKAVHEDPLSDKGWMLLTNLYYEQENYNKASYYISKALKIDENNALYWRRYAQINIKLNFFEEAIVGFENCLRLDDNALEIYVSLVDVLSFMGEFNDAINMLYQAQKLYKNFAEIEYRLSGLFFVLHKEKYGLHHLINGMKIDYEYHIILDELFPTVFSLPKVKKLIINYNKAFE</sequence>
<dbReference type="PROSITE" id="PS50005">
    <property type="entry name" value="TPR"/>
    <property type="match status" value="4"/>
</dbReference>
<dbReference type="SUPFAM" id="SSF48452">
    <property type="entry name" value="TPR-like"/>
    <property type="match status" value="1"/>
</dbReference>
<keyword evidence="3" id="KW-1185">Reference proteome</keyword>
<dbReference type="AlphaFoldDB" id="A0A2S7WJT7"/>
<dbReference type="Pfam" id="PF13181">
    <property type="entry name" value="TPR_8"/>
    <property type="match status" value="1"/>
</dbReference>
<feature type="repeat" description="TPR" evidence="1">
    <location>
        <begin position="122"/>
        <end position="155"/>
    </location>
</feature>
<dbReference type="OrthoDB" id="9803982at2"/>
<dbReference type="InterPro" id="IPR019734">
    <property type="entry name" value="TPR_rpt"/>
</dbReference>
<evidence type="ECO:0000313" key="3">
    <source>
        <dbReference type="Proteomes" id="UP000238882"/>
    </source>
</evidence>
<dbReference type="PROSITE" id="PS50293">
    <property type="entry name" value="TPR_REGION"/>
    <property type="match status" value="1"/>
</dbReference>
<reference evidence="2 3" key="1">
    <citation type="submission" date="2016-12" db="EMBL/GenBank/DDBJ databases">
        <title>Trade-off between light-utilization and light-protection in marine flavobacteria.</title>
        <authorList>
            <person name="Kumagai Y."/>
            <person name="Yoshizawa S."/>
            <person name="Kogure K."/>
            <person name="Iwasaki W."/>
        </authorList>
    </citation>
    <scope>NUCLEOTIDE SEQUENCE [LARGE SCALE GENOMIC DNA]</scope>
    <source>
        <strain evidence="2 3">NBRC 108759</strain>
    </source>
</reference>
<dbReference type="EMBL" id="MSCN01000001">
    <property type="protein sequence ID" value="PQJ77877.1"/>
    <property type="molecule type" value="Genomic_DNA"/>
</dbReference>
<name>A0A2S7WJT7_9FLAO</name>
<accession>A0A2S7WJT7</accession>
<dbReference type="SMART" id="SM00028">
    <property type="entry name" value="TPR"/>
    <property type="match status" value="9"/>
</dbReference>
<dbReference type="InterPro" id="IPR011990">
    <property type="entry name" value="TPR-like_helical_dom_sf"/>
</dbReference>
<feature type="repeat" description="TPR" evidence="1">
    <location>
        <begin position="292"/>
        <end position="325"/>
    </location>
</feature>
<dbReference type="PANTHER" id="PTHR12558:SF13">
    <property type="entry name" value="CELL DIVISION CYCLE PROTEIN 27 HOMOLOG"/>
    <property type="match status" value="1"/>
</dbReference>
<proteinExistence type="predicted"/>
<dbReference type="RefSeq" id="WP_105014460.1">
    <property type="nucleotide sequence ID" value="NZ_MSCN01000001.1"/>
</dbReference>
<organism evidence="2 3">
    <name type="scientific">Polaribacter porphyrae</name>
    <dbReference type="NCBI Taxonomy" id="1137780"/>
    <lineage>
        <taxon>Bacteria</taxon>
        <taxon>Pseudomonadati</taxon>
        <taxon>Bacteroidota</taxon>
        <taxon>Flavobacteriia</taxon>
        <taxon>Flavobacteriales</taxon>
        <taxon>Flavobacteriaceae</taxon>
    </lineage>
</organism>
<feature type="repeat" description="TPR" evidence="1">
    <location>
        <begin position="258"/>
        <end position="291"/>
    </location>
</feature>
<dbReference type="Gene3D" id="1.25.40.10">
    <property type="entry name" value="Tetratricopeptide repeat domain"/>
    <property type="match status" value="1"/>
</dbReference>